<dbReference type="PRINTS" id="PR00463">
    <property type="entry name" value="EP450I"/>
</dbReference>
<evidence type="ECO:0000256" key="13">
    <source>
        <dbReference type="SAM" id="SignalP"/>
    </source>
</evidence>
<dbReference type="Pfam" id="PF00067">
    <property type="entry name" value="p450"/>
    <property type="match status" value="1"/>
</dbReference>
<dbReference type="GO" id="GO:0020037">
    <property type="term" value="F:heme binding"/>
    <property type="evidence" value="ECO:0007669"/>
    <property type="project" value="InterPro"/>
</dbReference>
<dbReference type="InterPro" id="IPR001128">
    <property type="entry name" value="Cyt_P450"/>
</dbReference>
<evidence type="ECO:0000256" key="8">
    <source>
        <dbReference type="ARBA" id="ARBA00023033"/>
    </source>
</evidence>
<keyword evidence="5 11" id="KW-0479">Metal-binding</keyword>
<keyword evidence="15" id="KW-1185">Reference proteome</keyword>
<keyword evidence="13" id="KW-0732">Signal</keyword>
<comment type="function">
    <text evidence="10">May have a role in maturation, such as during flavor formation or other metabolite production specific to aging tissues.</text>
</comment>
<comment type="similarity">
    <text evidence="3 12">Belongs to the cytochrome P450 family.</text>
</comment>
<reference evidence="14" key="1">
    <citation type="submission" date="2022-07" db="EMBL/GenBank/DDBJ databases">
        <authorList>
            <person name="Macas J."/>
            <person name="Novak P."/>
            <person name="Neumann P."/>
        </authorList>
    </citation>
    <scope>NUCLEOTIDE SEQUENCE</scope>
</reference>
<dbReference type="EMBL" id="CAMAPF010001045">
    <property type="protein sequence ID" value="CAH9142940.1"/>
    <property type="molecule type" value="Genomic_DNA"/>
</dbReference>
<name>A0AAV0G517_9ASTE</name>
<dbReference type="InterPro" id="IPR036396">
    <property type="entry name" value="Cyt_P450_sf"/>
</dbReference>
<evidence type="ECO:0000313" key="15">
    <source>
        <dbReference type="Proteomes" id="UP001152523"/>
    </source>
</evidence>
<dbReference type="PANTHER" id="PTHR47943:SF2">
    <property type="entry name" value="CYTOCHROME P450"/>
    <property type="match status" value="1"/>
</dbReference>
<dbReference type="GO" id="GO:0016705">
    <property type="term" value="F:oxidoreductase activity, acting on paired donors, with incorporation or reduction of molecular oxygen"/>
    <property type="evidence" value="ECO:0007669"/>
    <property type="project" value="InterPro"/>
</dbReference>
<feature type="binding site" description="axial binding residue" evidence="11">
    <location>
        <position position="438"/>
    </location>
    <ligand>
        <name>heme</name>
        <dbReference type="ChEBI" id="CHEBI:30413"/>
    </ligand>
    <ligandPart>
        <name>Fe</name>
        <dbReference type="ChEBI" id="CHEBI:18248"/>
    </ligandPart>
</feature>
<keyword evidence="8 12" id="KW-0503">Monooxygenase</keyword>
<gene>
    <name evidence="14" type="ORF">CEPIT_LOCUS40284</name>
</gene>
<evidence type="ECO:0000313" key="14">
    <source>
        <dbReference type="EMBL" id="CAH9142940.1"/>
    </source>
</evidence>
<proteinExistence type="inferred from homology"/>
<evidence type="ECO:0000256" key="1">
    <source>
        <dbReference type="ARBA" id="ARBA00001971"/>
    </source>
</evidence>
<feature type="chain" id="PRO_5043494076" description="Cytochrome P450" evidence="13">
    <location>
        <begin position="18"/>
        <end position="498"/>
    </location>
</feature>
<accession>A0AAV0G517</accession>
<keyword evidence="4 11" id="KW-0349">Heme</keyword>
<dbReference type="AlphaFoldDB" id="A0AAV0G517"/>
<dbReference type="CDD" id="cd11072">
    <property type="entry name" value="CYP71-like"/>
    <property type="match status" value="1"/>
</dbReference>
<evidence type="ECO:0008006" key="16">
    <source>
        <dbReference type="Google" id="ProtNLM"/>
    </source>
</evidence>
<keyword evidence="6 12" id="KW-0560">Oxidoreductase</keyword>
<keyword evidence="7 11" id="KW-0408">Iron</keyword>
<dbReference type="SUPFAM" id="SSF48264">
    <property type="entry name" value="Cytochrome P450"/>
    <property type="match status" value="1"/>
</dbReference>
<dbReference type="PROSITE" id="PS00086">
    <property type="entry name" value="CYTOCHROME_P450"/>
    <property type="match status" value="1"/>
</dbReference>
<evidence type="ECO:0000256" key="6">
    <source>
        <dbReference type="ARBA" id="ARBA00023002"/>
    </source>
</evidence>
<comment type="cofactor">
    <cofactor evidence="1 11">
        <name>heme</name>
        <dbReference type="ChEBI" id="CHEBI:30413"/>
    </cofactor>
</comment>
<evidence type="ECO:0000256" key="5">
    <source>
        <dbReference type="ARBA" id="ARBA00022723"/>
    </source>
</evidence>
<dbReference type="Proteomes" id="UP001152523">
    <property type="component" value="Unassembled WGS sequence"/>
</dbReference>
<dbReference type="GO" id="GO:0004497">
    <property type="term" value="F:monooxygenase activity"/>
    <property type="evidence" value="ECO:0007669"/>
    <property type="project" value="UniProtKB-KW"/>
</dbReference>
<evidence type="ECO:0000256" key="7">
    <source>
        <dbReference type="ARBA" id="ARBA00023004"/>
    </source>
</evidence>
<dbReference type="PANTHER" id="PTHR47943">
    <property type="entry name" value="CYTOCHROME P450 93A3-LIKE"/>
    <property type="match status" value="1"/>
</dbReference>
<dbReference type="GO" id="GO:0005506">
    <property type="term" value="F:iron ion binding"/>
    <property type="evidence" value="ECO:0007669"/>
    <property type="project" value="InterPro"/>
</dbReference>
<evidence type="ECO:0000256" key="4">
    <source>
        <dbReference type="ARBA" id="ARBA00022617"/>
    </source>
</evidence>
<keyword evidence="9" id="KW-0472">Membrane</keyword>
<evidence type="ECO:0000256" key="11">
    <source>
        <dbReference type="PIRSR" id="PIRSR602401-1"/>
    </source>
</evidence>
<comment type="subcellular location">
    <subcellularLocation>
        <location evidence="2">Membrane</location>
    </subcellularLocation>
</comment>
<organism evidence="14 15">
    <name type="scientific">Cuscuta epithymum</name>
    <dbReference type="NCBI Taxonomy" id="186058"/>
    <lineage>
        <taxon>Eukaryota</taxon>
        <taxon>Viridiplantae</taxon>
        <taxon>Streptophyta</taxon>
        <taxon>Embryophyta</taxon>
        <taxon>Tracheophyta</taxon>
        <taxon>Spermatophyta</taxon>
        <taxon>Magnoliopsida</taxon>
        <taxon>eudicotyledons</taxon>
        <taxon>Gunneridae</taxon>
        <taxon>Pentapetalae</taxon>
        <taxon>asterids</taxon>
        <taxon>lamiids</taxon>
        <taxon>Solanales</taxon>
        <taxon>Convolvulaceae</taxon>
        <taxon>Cuscuteae</taxon>
        <taxon>Cuscuta</taxon>
        <taxon>Cuscuta subgen. Cuscuta</taxon>
    </lineage>
</organism>
<dbReference type="Gene3D" id="1.10.630.10">
    <property type="entry name" value="Cytochrome P450"/>
    <property type="match status" value="1"/>
</dbReference>
<evidence type="ECO:0000256" key="3">
    <source>
        <dbReference type="ARBA" id="ARBA00010617"/>
    </source>
</evidence>
<evidence type="ECO:0000256" key="2">
    <source>
        <dbReference type="ARBA" id="ARBA00004370"/>
    </source>
</evidence>
<feature type="signal peptide" evidence="13">
    <location>
        <begin position="1"/>
        <end position="17"/>
    </location>
</feature>
<evidence type="ECO:0000256" key="12">
    <source>
        <dbReference type="RuleBase" id="RU000461"/>
    </source>
</evidence>
<dbReference type="InterPro" id="IPR002401">
    <property type="entry name" value="Cyt_P450_E_grp-I"/>
</dbReference>
<evidence type="ECO:0000256" key="10">
    <source>
        <dbReference type="ARBA" id="ARBA00055645"/>
    </source>
</evidence>
<dbReference type="GO" id="GO:0016020">
    <property type="term" value="C:membrane"/>
    <property type="evidence" value="ECO:0007669"/>
    <property type="project" value="UniProtKB-SubCell"/>
</dbReference>
<comment type="caution">
    <text evidence="14">The sequence shown here is derived from an EMBL/GenBank/DDBJ whole genome shotgun (WGS) entry which is preliminary data.</text>
</comment>
<evidence type="ECO:0000256" key="9">
    <source>
        <dbReference type="ARBA" id="ARBA00023136"/>
    </source>
</evidence>
<dbReference type="PRINTS" id="PR00385">
    <property type="entry name" value="P450"/>
</dbReference>
<protein>
    <recommendedName>
        <fullName evidence="16">Cytochrome P450</fullName>
    </recommendedName>
</protein>
<dbReference type="FunFam" id="1.10.630.10:FF:000011">
    <property type="entry name" value="Cytochrome P450 83B1"/>
    <property type="match status" value="1"/>
</dbReference>
<sequence>MAWVWTTIALFAAAAAALLLHLHSSVKKKKKVAPGPRALPILGHLHLLGKNPHHDLSKLAKLHGPIMRLRFGFIEHVVVSSPPAAHLFLNTHDLLFAGRPPHQASNHINYGQINLTFGQYGPYWRAIRKICTLELLSSHKIRSFQSVRTEEMGLLIESLKSAAETAAEVDLSARVAALAADMSCRTVFGKKYEFKDVDERGLKVAVKETMELFARPNLADYFPPYLGWVDLQGFRRRLKATAELFDTFLERIVDDHEQLKGDEKRDFVDILLSISKSGETDFPFSRQHVKSILLDMFITSMDTSATVIDWTICEIIKHPQVLKKVQQELESNVGLDRMVDESDLEKLKYLEMVIKESLRLHPVAPLLLPHESREDCVVDGFHIPKGARIIVNVWAIGHDPNVWADPEKFIPERFEGLNIDYKGHHYELIPFGSGRRMCPGLQLGITTVRLVIAQLVHCFDWELPKSMSPEELDMTEEFGLVATRANHLMVVPKYRLCI</sequence>
<dbReference type="InterPro" id="IPR017972">
    <property type="entry name" value="Cyt_P450_CS"/>
</dbReference>